<name>A0AAD4PC84_PERFH</name>
<protein>
    <submittedName>
        <fullName evidence="1">RUN/FYVE domain protein</fullName>
    </submittedName>
</protein>
<dbReference type="AlphaFoldDB" id="A0AAD4PC84"/>
<proteinExistence type="predicted"/>
<organism evidence="1 2">
    <name type="scientific">Perilla frutescens var. hirtella</name>
    <name type="common">Perilla citriodora</name>
    <name type="synonym">Perilla setoyensis</name>
    <dbReference type="NCBI Taxonomy" id="608512"/>
    <lineage>
        <taxon>Eukaryota</taxon>
        <taxon>Viridiplantae</taxon>
        <taxon>Streptophyta</taxon>
        <taxon>Embryophyta</taxon>
        <taxon>Tracheophyta</taxon>
        <taxon>Spermatophyta</taxon>
        <taxon>Magnoliopsida</taxon>
        <taxon>eudicotyledons</taxon>
        <taxon>Gunneridae</taxon>
        <taxon>Pentapetalae</taxon>
        <taxon>asterids</taxon>
        <taxon>lamiids</taxon>
        <taxon>Lamiales</taxon>
        <taxon>Lamiaceae</taxon>
        <taxon>Nepetoideae</taxon>
        <taxon>Elsholtzieae</taxon>
        <taxon>Perilla</taxon>
    </lineage>
</organism>
<gene>
    <name evidence="1" type="ORF">C2S53_003791</name>
</gene>
<dbReference type="Proteomes" id="UP001190926">
    <property type="component" value="Unassembled WGS sequence"/>
</dbReference>
<dbReference type="EMBL" id="SDAM02000041">
    <property type="protein sequence ID" value="KAH6835014.1"/>
    <property type="molecule type" value="Genomic_DNA"/>
</dbReference>
<keyword evidence="2" id="KW-1185">Reference proteome</keyword>
<reference evidence="1 2" key="1">
    <citation type="journal article" date="2021" name="Nat. Commun.">
        <title>Incipient diploidization of the medicinal plant Perilla within 10,000 years.</title>
        <authorList>
            <person name="Zhang Y."/>
            <person name="Shen Q."/>
            <person name="Leng L."/>
            <person name="Zhang D."/>
            <person name="Chen S."/>
            <person name="Shi Y."/>
            <person name="Ning Z."/>
            <person name="Chen S."/>
        </authorList>
    </citation>
    <scope>NUCLEOTIDE SEQUENCE [LARGE SCALE GENOMIC DNA]</scope>
    <source>
        <strain evidence="2">cv. PC099</strain>
    </source>
</reference>
<accession>A0AAD4PC84</accession>
<evidence type="ECO:0000313" key="1">
    <source>
        <dbReference type="EMBL" id="KAH6835014.1"/>
    </source>
</evidence>
<comment type="caution">
    <text evidence="1">The sequence shown here is derived from an EMBL/GenBank/DDBJ whole genome shotgun (WGS) entry which is preliminary data.</text>
</comment>
<evidence type="ECO:0000313" key="2">
    <source>
        <dbReference type="Proteomes" id="UP001190926"/>
    </source>
</evidence>
<sequence>MVYVQLIISSPSSFQRHVGGKARSVYGLRCLRHRAAVYCRSVAFCTRLSSSPDTNSECYDGGLKFKASLQEKSTLLLEDIGGTKSRSLALKEATDTILF</sequence>